<evidence type="ECO:0000313" key="2">
    <source>
        <dbReference type="EMBL" id="MED6176902.1"/>
    </source>
</evidence>
<gene>
    <name evidence="2" type="ORF">PIB30_092785</name>
</gene>
<accession>A0ABU6VTF0</accession>
<proteinExistence type="predicted"/>
<feature type="region of interest" description="Disordered" evidence="1">
    <location>
        <begin position="42"/>
        <end position="72"/>
    </location>
</feature>
<dbReference type="EMBL" id="JASCZI010152972">
    <property type="protein sequence ID" value="MED6176902.1"/>
    <property type="molecule type" value="Genomic_DNA"/>
</dbReference>
<keyword evidence="3" id="KW-1185">Reference proteome</keyword>
<sequence>GNQDEQQFLFDPEIERTFRKLKKQTKASFQLNFEEIEENMAAENDNAQRRTDVRISFKQTRTRDTPTSESDQ</sequence>
<feature type="non-terminal residue" evidence="2">
    <location>
        <position position="72"/>
    </location>
</feature>
<dbReference type="Proteomes" id="UP001341840">
    <property type="component" value="Unassembled WGS sequence"/>
</dbReference>
<name>A0ABU6VTF0_9FABA</name>
<feature type="non-terminal residue" evidence="2">
    <location>
        <position position="1"/>
    </location>
</feature>
<organism evidence="2 3">
    <name type="scientific">Stylosanthes scabra</name>
    <dbReference type="NCBI Taxonomy" id="79078"/>
    <lineage>
        <taxon>Eukaryota</taxon>
        <taxon>Viridiplantae</taxon>
        <taxon>Streptophyta</taxon>
        <taxon>Embryophyta</taxon>
        <taxon>Tracheophyta</taxon>
        <taxon>Spermatophyta</taxon>
        <taxon>Magnoliopsida</taxon>
        <taxon>eudicotyledons</taxon>
        <taxon>Gunneridae</taxon>
        <taxon>Pentapetalae</taxon>
        <taxon>rosids</taxon>
        <taxon>fabids</taxon>
        <taxon>Fabales</taxon>
        <taxon>Fabaceae</taxon>
        <taxon>Papilionoideae</taxon>
        <taxon>50 kb inversion clade</taxon>
        <taxon>dalbergioids sensu lato</taxon>
        <taxon>Dalbergieae</taxon>
        <taxon>Pterocarpus clade</taxon>
        <taxon>Stylosanthes</taxon>
    </lineage>
</organism>
<protein>
    <submittedName>
        <fullName evidence="2">Uncharacterized protein</fullName>
    </submittedName>
</protein>
<evidence type="ECO:0000313" key="3">
    <source>
        <dbReference type="Proteomes" id="UP001341840"/>
    </source>
</evidence>
<feature type="compositionally biased region" description="Basic and acidic residues" evidence="1">
    <location>
        <begin position="46"/>
        <end position="66"/>
    </location>
</feature>
<evidence type="ECO:0000256" key="1">
    <source>
        <dbReference type="SAM" id="MobiDB-lite"/>
    </source>
</evidence>
<reference evidence="2 3" key="1">
    <citation type="journal article" date="2023" name="Plants (Basel)">
        <title>Bridging the Gap: Combining Genomics and Transcriptomics Approaches to Understand Stylosanthes scabra, an Orphan Legume from the Brazilian Caatinga.</title>
        <authorList>
            <person name="Ferreira-Neto J.R.C."/>
            <person name="da Silva M.D."/>
            <person name="Binneck E."/>
            <person name="de Melo N.F."/>
            <person name="da Silva R.H."/>
            <person name="de Melo A.L.T.M."/>
            <person name="Pandolfi V."/>
            <person name="Bustamante F.O."/>
            <person name="Brasileiro-Vidal A.C."/>
            <person name="Benko-Iseppon A.M."/>
        </authorList>
    </citation>
    <scope>NUCLEOTIDE SEQUENCE [LARGE SCALE GENOMIC DNA]</scope>
    <source>
        <tissue evidence="2">Leaves</tissue>
    </source>
</reference>
<comment type="caution">
    <text evidence="2">The sequence shown here is derived from an EMBL/GenBank/DDBJ whole genome shotgun (WGS) entry which is preliminary data.</text>
</comment>